<dbReference type="SUPFAM" id="SSF75011">
    <property type="entry name" value="3-carboxy-cis,cis-mucoante lactonizing enzyme"/>
    <property type="match status" value="1"/>
</dbReference>
<dbReference type="InterPro" id="IPR026444">
    <property type="entry name" value="Secre_tail"/>
</dbReference>
<name>A0ABW3Y0Q1_9FLAO</name>
<keyword evidence="1" id="KW-0732">Signal</keyword>
<comment type="caution">
    <text evidence="3">The sequence shown here is derived from an EMBL/GenBank/DDBJ whole genome shotgun (WGS) entry which is preliminary data.</text>
</comment>
<keyword evidence="4" id="KW-1185">Reference proteome</keyword>
<dbReference type="Proteomes" id="UP001597201">
    <property type="component" value="Unassembled WGS sequence"/>
</dbReference>
<gene>
    <name evidence="3" type="ORF">ACFQ39_04035</name>
</gene>
<proteinExistence type="predicted"/>
<evidence type="ECO:0000256" key="1">
    <source>
        <dbReference type="ARBA" id="ARBA00022729"/>
    </source>
</evidence>
<organism evidence="3 4">
    <name type="scientific">Namhaeicola litoreus</name>
    <dbReference type="NCBI Taxonomy" id="1052145"/>
    <lineage>
        <taxon>Bacteria</taxon>
        <taxon>Pseudomonadati</taxon>
        <taxon>Bacteroidota</taxon>
        <taxon>Flavobacteriia</taxon>
        <taxon>Flavobacteriales</taxon>
        <taxon>Flavobacteriaceae</taxon>
        <taxon>Namhaeicola</taxon>
    </lineage>
</organism>
<evidence type="ECO:0000313" key="3">
    <source>
        <dbReference type="EMBL" id="MFD1314776.1"/>
    </source>
</evidence>
<evidence type="ECO:0000313" key="4">
    <source>
        <dbReference type="Proteomes" id="UP001597201"/>
    </source>
</evidence>
<dbReference type="NCBIfam" id="TIGR04183">
    <property type="entry name" value="Por_Secre_tail"/>
    <property type="match status" value="1"/>
</dbReference>
<sequence length="912" mass="105585">MIKSLLLGLFFFVFTQSYSQDLLLPQLRSSFGLNHHTNRDVSYFTHVDSDKNTLIIATTERDSTFTDILTTKLDENYNLIWKNIFSIETNLSYDIPLKSFLNSNNELYIIGRSSFNQSKRNGLIFIVKYSASGERLYEKTIGELDGSNYFDFGYMDVDLNADGSLNLVYSPLNQANFESNNFIFLKIDNQGNLVHSFTKEIIHNGIVGKIDSGIFYFLISTPSQNDSSQNAFKLYKIEESNIETSIQFDDPNFITYYNGAVLPDDVKITIDADKNCYLVCPFATSDFNTNFDKIHFSKINNNNEIVIATTTSDSDRYYLIDSFIHEEYGNVVIANNLTKNSLHFLTVDENNDWKSIVNHDNMLATGFKKNSDGSFFITTSNSNIRLFSKELNELKSFHNSNTYELVDFAKINGNSISSVGTSYQKMFPKSDFYSQTNIHAEKLSDSQIENKYFFSGKGTSRAIPQEVIIDNDNNYLVFVAEKMGPEYLAIGGVDPPLSIRVLKYDQNLNELWEVQMPKFIIGKEYFIDENNFLYVNLRDYENNENYDLFKISPSGKVDFLNNSYNAYKLFWHGSYIYISTDIFSNSTTNKKHFFIYKLDKETGNLMEETKIDSEKFFEFFAVDEDIYFYTGGGVLDRPNQINLYKNGEKLFTRDLPTNNGLSVEEIDTNGTLMFLTNNFSSYRINKLNINNFYNYYNTSSRILHAKTFKDKNIFLYVDSNNSIVLDQNLKFVSYSDDLTSYYPYLMKWGDYILFGNYFDNRIRIIDHNGKVLNDFTTQIPLHKVFVNKVDKQDNLIMAGQHGNKAYVYNEYSWYKGFIHKYGSINKVLSNEEFYFNSPDDEIIVFPNPTSDRIDVNIPNQKIVKIDVYNVTGKRLKEFTTSQIDISNLNTGIYYIKIFTKSNLILHSKVIRN</sequence>
<evidence type="ECO:0000259" key="2">
    <source>
        <dbReference type="Pfam" id="PF18962"/>
    </source>
</evidence>
<dbReference type="Pfam" id="PF18962">
    <property type="entry name" value="Por_Secre_tail"/>
    <property type="match status" value="1"/>
</dbReference>
<reference evidence="4" key="1">
    <citation type="journal article" date="2019" name="Int. J. Syst. Evol. Microbiol.">
        <title>The Global Catalogue of Microorganisms (GCM) 10K type strain sequencing project: providing services to taxonomists for standard genome sequencing and annotation.</title>
        <authorList>
            <consortium name="The Broad Institute Genomics Platform"/>
            <consortium name="The Broad Institute Genome Sequencing Center for Infectious Disease"/>
            <person name="Wu L."/>
            <person name="Ma J."/>
        </authorList>
    </citation>
    <scope>NUCLEOTIDE SEQUENCE [LARGE SCALE GENOMIC DNA]</scope>
    <source>
        <strain evidence="4">CCUG 61485</strain>
    </source>
</reference>
<feature type="domain" description="Secretion system C-terminal sorting" evidence="2">
    <location>
        <begin position="844"/>
        <end position="910"/>
    </location>
</feature>
<dbReference type="EMBL" id="JBHTMY010000002">
    <property type="protein sequence ID" value="MFD1314776.1"/>
    <property type="molecule type" value="Genomic_DNA"/>
</dbReference>
<protein>
    <submittedName>
        <fullName evidence="3">T9SS type A sorting domain-containing protein</fullName>
    </submittedName>
</protein>
<dbReference type="RefSeq" id="WP_377176704.1">
    <property type="nucleotide sequence ID" value="NZ_JBHTMY010000002.1"/>
</dbReference>
<accession>A0ABW3Y0Q1</accession>